<dbReference type="Proteomes" id="UP000467700">
    <property type="component" value="Unassembled WGS sequence"/>
</dbReference>
<dbReference type="EMBL" id="CACVBS010000002">
    <property type="protein sequence ID" value="CAA7258479.1"/>
    <property type="molecule type" value="Genomic_DNA"/>
</dbReference>
<comment type="caution">
    <text evidence="2">The sequence shown here is derived from an EMBL/GenBank/DDBJ whole genome shotgun (WGS) entry which is preliminary data.</text>
</comment>
<name>A0A8S0WJ72_CYCAE</name>
<feature type="region of interest" description="Disordered" evidence="1">
    <location>
        <begin position="33"/>
        <end position="218"/>
    </location>
</feature>
<feature type="region of interest" description="Disordered" evidence="1">
    <location>
        <begin position="1"/>
        <end position="21"/>
    </location>
</feature>
<gene>
    <name evidence="2" type="ORF">AAE3_LOCUS1102</name>
</gene>
<evidence type="ECO:0000256" key="1">
    <source>
        <dbReference type="SAM" id="MobiDB-lite"/>
    </source>
</evidence>
<reference evidence="2 3" key="1">
    <citation type="submission" date="2020-01" db="EMBL/GenBank/DDBJ databases">
        <authorList>
            <person name="Gupta K D."/>
        </authorList>
    </citation>
    <scope>NUCLEOTIDE SEQUENCE [LARGE SCALE GENOMIC DNA]</scope>
</reference>
<organism evidence="2 3">
    <name type="scientific">Cyclocybe aegerita</name>
    <name type="common">Black poplar mushroom</name>
    <name type="synonym">Agrocybe aegerita</name>
    <dbReference type="NCBI Taxonomy" id="1973307"/>
    <lineage>
        <taxon>Eukaryota</taxon>
        <taxon>Fungi</taxon>
        <taxon>Dikarya</taxon>
        <taxon>Basidiomycota</taxon>
        <taxon>Agaricomycotina</taxon>
        <taxon>Agaricomycetes</taxon>
        <taxon>Agaricomycetidae</taxon>
        <taxon>Agaricales</taxon>
        <taxon>Agaricineae</taxon>
        <taxon>Bolbitiaceae</taxon>
        <taxon>Cyclocybe</taxon>
    </lineage>
</organism>
<protein>
    <submittedName>
        <fullName evidence="2">Uncharacterized protein</fullName>
    </submittedName>
</protein>
<keyword evidence="3" id="KW-1185">Reference proteome</keyword>
<feature type="compositionally biased region" description="Polar residues" evidence="1">
    <location>
        <begin position="179"/>
        <end position="190"/>
    </location>
</feature>
<accession>A0A8S0WJ72</accession>
<dbReference type="AlphaFoldDB" id="A0A8S0WJ72"/>
<evidence type="ECO:0000313" key="3">
    <source>
        <dbReference type="Proteomes" id="UP000467700"/>
    </source>
</evidence>
<feature type="compositionally biased region" description="Low complexity" evidence="1">
    <location>
        <begin position="85"/>
        <end position="102"/>
    </location>
</feature>
<evidence type="ECO:0000313" key="2">
    <source>
        <dbReference type="EMBL" id="CAA7258479.1"/>
    </source>
</evidence>
<proteinExistence type="predicted"/>
<sequence>MNTPDETEWRPLPPEPASGKVETCCALEKDKAAVVDSAESQMRPSPEVPELRRSSRPRRKSLRAKEASAGPADRRSSVRVPTGVSRASETEASAVAESLTTEIPGALTEGSNDLLASIPARSDTNSEEAANVRGRKRVKLSSDSEVNISEAKRKQKQTITSARGGGVGRGTDEEEKENLSPTPQSASVPSQGIPGVALPFAPIDTSTQQVTKEKRKKPKGTIDAWIGTYKTEHRSEYMGERDWLNGCKFSLTLVTDKVSSELWGHFNNKKFESVVRAQKKNSSVRVGEEIKFYWCAEDKSGLKTRKGSVEEGTLTFLGDGVVKEVYHNEADTYLDQLIWWLAINHNIAISQSALHKNLQDAGLTRKLLHKIAKEQDEEVQAEFMEVIHDHSAGTGDEFLFIDEMSKNDHDTARHYGLALSGQQADFIDNFVCGDRYSMAASMSTEGYISTHVVPGSFNADEFRDYIVEQVLPETNPYPGR</sequence>
<dbReference type="OrthoDB" id="2142724at2759"/>